<protein>
    <submittedName>
        <fullName evidence="2">Uncharacterized protein</fullName>
    </submittedName>
</protein>
<keyword evidence="3" id="KW-1185">Reference proteome</keyword>
<sequence length="354" mass="38731">MQRDAYASIVRYRNLHKTPLRILQMNGAVFHENVSSSFFRGYHARRIALMTHTAGQDPRLPRLSKDIIVTNYETLRRIHQPHFMYRLLPLHCADAETFAAMQSICASPGSPFTLEDRVDAQSLNFRMSKMCAGRDKVCDFFKEYTSPEELNAPTATRELPVTSVMFQGLLVHRGVASLTTPEGKSKGTAESPSSLSSTLASGSNGGTPAAPAAAAVAHSGPHDPHKAESCTADASADAVKHVTRPTVAFVTTHNTLNEKVLLNRHLMTSFFESPVCIPFYAGAPIALSVRFMQNRMHFMAVKSICAAKMDTVEGVRLRAHLLNMASKYNFYVYEKVGEGEYAYATAAGAAGVGQ</sequence>
<evidence type="ECO:0000313" key="3">
    <source>
        <dbReference type="Proteomes" id="UP001430356"/>
    </source>
</evidence>
<gene>
    <name evidence="2" type="ORF">NESM_000485300</name>
</gene>
<dbReference type="AlphaFoldDB" id="A0AAW0EPC6"/>
<accession>A0AAW0EPC6</accession>
<evidence type="ECO:0000313" key="2">
    <source>
        <dbReference type="EMBL" id="KAK7195570.1"/>
    </source>
</evidence>
<dbReference type="Proteomes" id="UP001430356">
    <property type="component" value="Unassembled WGS sequence"/>
</dbReference>
<name>A0AAW0EPC6_9TRYP</name>
<feature type="region of interest" description="Disordered" evidence="1">
    <location>
        <begin position="177"/>
        <end position="232"/>
    </location>
</feature>
<evidence type="ECO:0000256" key="1">
    <source>
        <dbReference type="SAM" id="MobiDB-lite"/>
    </source>
</evidence>
<organism evidence="2 3">
    <name type="scientific">Novymonas esmeraldas</name>
    <dbReference type="NCBI Taxonomy" id="1808958"/>
    <lineage>
        <taxon>Eukaryota</taxon>
        <taxon>Discoba</taxon>
        <taxon>Euglenozoa</taxon>
        <taxon>Kinetoplastea</taxon>
        <taxon>Metakinetoplastina</taxon>
        <taxon>Trypanosomatida</taxon>
        <taxon>Trypanosomatidae</taxon>
        <taxon>Novymonas</taxon>
    </lineage>
</organism>
<dbReference type="EMBL" id="JAECZO010000056">
    <property type="protein sequence ID" value="KAK7195570.1"/>
    <property type="molecule type" value="Genomic_DNA"/>
</dbReference>
<proteinExistence type="predicted"/>
<reference evidence="2 3" key="1">
    <citation type="journal article" date="2021" name="MBio">
        <title>A New Model Trypanosomatid, Novymonas esmeraldas: Genomic Perception of Its 'Candidatus Pandoraea novymonadis' Endosymbiont.</title>
        <authorList>
            <person name="Zakharova A."/>
            <person name="Saura A."/>
            <person name="Butenko A."/>
            <person name="Podesvova L."/>
            <person name="Warmusova S."/>
            <person name="Kostygov A.Y."/>
            <person name="Nenarokova A."/>
            <person name="Lukes J."/>
            <person name="Opperdoes F.R."/>
            <person name="Yurchenko V."/>
        </authorList>
    </citation>
    <scope>NUCLEOTIDE SEQUENCE [LARGE SCALE GENOMIC DNA]</scope>
    <source>
        <strain evidence="2 3">E262AT.01</strain>
    </source>
</reference>
<feature type="compositionally biased region" description="Low complexity" evidence="1">
    <location>
        <begin position="188"/>
        <end position="219"/>
    </location>
</feature>
<comment type="caution">
    <text evidence="2">The sequence shown here is derived from an EMBL/GenBank/DDBJ whole genome shotgun (WGS) entry which is preliminary data.</text>
</comment>